<dbReference type="GO" id="GO:0016717">
    <property type="term" value="F:oxidoreductase activity, acting on paired donors, with oxidation of a pair of donors resulting in the reduction of molecular oxygen to two molecules of water"/>
    <property type="evidence" value="ECO:0007669"/>
    <property type="project" value="InterPro"/>
</dbReference>
<protein>
    <submittedName>
        <fullName evidence="15">Palmitoyl-monogalactosyldiacylglycerol delta-7 desaturase, chloroplastic</fullName>
    </submittedName>
</protein>
<feature type="transmembrane region" description="Helical" evidence="13">
    <location>
        <begin position="29"/>
        <end position="45"/>
    </location>
</feature>
<evidence type="ECO:0000256" key="8">
    <source>
        <dbReference type="ARBA" id="ARBA00023002"/>
    </source>
</evidence>
<dbReference type="EMBL" id="JAGKQH010000014">
    <property type="protein sequence ID" value="KAG6581935.1"/>
    <property type="molecule type" value="Genomic_DNA"/>
</dbReference>
<dbReference type="GO" id="GO:0005789">
    <property type="term" value="C:endoplasmic reticulum membrane"/>
    <property type="evidence" value="ECO:0007669"/>
    <property type="project" value="TreeGrafter"/>
</dbReference>
<keyword evidence="11 13" id="KW-0472">Membrane</keyword>
<feature type="transmembrane region" description="Helical" evidence="13">
    <location>
        <begin position="51"/>
        <end position="71"/>
    </location>
</feature>
<dbReference type="InterPro" id="IPR015876">
    <property type="entry name" value="Acyl-CoA_DS"/>
</dbReference>
<name>A0AAV6MJG0_9ROSI</name>
<keyword evidence="9" id="KW-0408">Iron</keyword>
<feature type="non-terminal residue" evidence="15">
    <location>
        <position position="1"/>
    </location>
</feature>
<dbReference type="Proteomes" id="UP000685013">
    <property type="component" value="Chromosome 14"/>
</dbReference>
<accession>A0AAV6MJG0</accession>
<evidence type="ECO:0000256" key="4">
    <source>
        <dbReference type="ARBA" id="ARBA00022516"/>
    </source>
</evidence>
<evidence type="ECO:0000256" key="5">
    <source>
        <dbReference type="ARBA" id="ARBA00022692"/>
    </source>
</evidence>
<evidence type="ECO:0000256" key="11">
    <source>
        <dbReference type="ARBA" id="ARBA00023136"/>
    </source>
</evidence>
<comment type="similarity">
    <text evidence="3">Belongs to the fatty acid desaturase type 1 family.</text>
</comment>
<reference evidence="15 16" key="1">
    <citation type="journal article" date="2021" name="Hortic Res">
        <title>The domestication of Cucurbita argyrosperma as revealed by the genome of its wild relative.</title>
        <authorList>
            <person name="Barrera-Redondo J."/>
            <person name="Sanchez-de la Vega G."/>
            <person name="Aguirre-Liguori J.A."/>
            <person name="Castellanos-Morales G."/>
            <person name="Gutierrez-Guerrero Y.T."/>
            <person name="Aguirre-Dugua X."/>
            <person name="Aguirre-Planter E."/>
            <person name="Tenaillon M.I."/>
            <person name="Lira-Saade R."/>
            <person name="Eguiarte L.E."/>
        </authorList>
    </citation>
    <scope>NUCLEOTIDE SEQUENCE [LARGE SCALE GENOMIC DNA]</scope>
    <source>
        <strain evidence="15">JBR-2021</strain>
    </source>
</reference>
<feature type="domain" description="Fatty acid desaturase" evidence="14">
    <location>
        <begin position="242"/>
        <end position="448"/>
    </location>
</feature>
<evidence type="ECO:0000256" key="2">
    <source>
        <dbReference type="ARBA" id="ARBA00005189"/>
    </source>
</evidence>
<keyword evidence="7 13" id="KW-1133">Transmembrane helix</keyword>
<keyword evidence="10" id="KW-0443">Lipid metabolism</keyword>
<dbReference type="CDD" id="cd03505">
    <property type="entry name" value="Delta9-FADS-like"/>
    <property type="match status" value="2"/>
</dbReference>
<evidence type="ECO:0000256" key="9">
    <source>
        <dbReference type="ARBA" id="ARBA00023004"/>
    </source>
</evidence>
<keyword evidence="16" id="KW-1185">Reference proteome</keyword>
<dbReference type="InterPro" id="IPR005804">
    <property type="entry name" value="FA_desaturase_dom"/>
</dbReference>
<keyword evidence="8" id="KW-0560">Oxidoreductase</keyword>
<keyword evidence="12" id="KW-0275">Fatty acid biosynthesis</keyword>
<keyword evidence="5 13" id="KW-0812">Transmembrane</keyword>
<evidence type="ECO:0000256" key="1">
    <source>
        <dbReference type="ARBA" id="ARBA00004141"/>
    </source>
</evidence>
<sequence length="475" mass="56486">MDASKEPKSIVKPPMSFGKKKWTKIDKKVAFTFFFLHFLCIFAPFQINWSAISISFTLYIIIGLFGITISYHRNLSHKSFKIPKWLEYLFAYCGVHAFQGDPINWVSTHRYHHQFVDTEKDPHSPIKGFWSSHIIWLLYKGDGSLSEMLGRHRKWDNACDLENQTFYRFIHKTYFLHPIALALILYVCHIWGKQQWKTNDLSRNNWWISLLVFGEGWHNNHHAFEYSARLGMEWWQYDPGLFGITISYHRNLTHKTFKLPKWLEYLLAYCGLHALQGDPIYWVSIHRYHHQYVDTPTDPHSRIKGFWFSHLTWYLQKRDQSVSEMIPRDRKWENVTDLKKQTFYRFLHKTYLLHPIALAAILYSIGGAPFFIWGMCVRIVIVLHATFLVNSVCHTWGKQPWKTNDLSRNNGWISLLAFGEGWHNNHHAFEYSARLGIEWWQYDPGWYVIRFLEAIGVATHVKLPSQTHMQKLANY</sequence>
<evidence type="ECO:0000256" key="12">
    <source>
        <dbReference type="ARBA" id="ARBA00023160"/>
    </source>
</evidence>
<comment type="pathway">
    <text evidence="2">Lipid metabolism.</text>
</comment>
<evidence type="ECO:0000256" key="3">
    <source>
        <dbReference type="ARBA" id="ARBA00009295"/>
    </source>
</evidence>
<dbReference type="Pfam" id="PF00487">
    <property type="entry name" value="FA_desaturase"/>
    <property type="match status" value="1"/>
</dbReference>
<proteinExistence type="inferred from homology"/>
<evidence type="ECO:0000313" key="15">
    <source>
        <dbReference type="EMBL" id="KAG6581935.1"/>
    </source>
</evidence>
<evidence type="ECO:0000256" key="13">
    <source>
        <dbReference type="SAM" id="Phobius"/>
    </source>
</evidence>
<dbReference type="GO" id="GO:0042761">
    <property type="term" value="P:very long-chain fatty acid biosynthetic process"/>
    <property type="evidence" value="ECO:0007669"/>
    <property type="project" value="TreeGrafter"/>
</dbReference>
<evidence type="ECO:0000313" key="16">
    <source>
        <dbReference type="Proteomes" id="UP000685013"/>
    </source>
</evidence>
<comment type="caution">
    <text evidence="15">The sequence shown here is derived from an EMBL/GenBank/DDBJ whole genome shotgun (WGS) entry which is preliminary data.</text>
</comment>
<dbReference type="PANTHER" id="PTHR11351">
    <property type="entry name" value="ACYL-COA DESATURASE"/>
    <property type="match status" value="1"/>
</dbReference>
<dbReference type="PANTHER" id="PTHR11351:SF31">
    <property type="entry name" value="DESATURASE 1, ISOFORM A-RELATED"/>
    <property type="match status" value="1"/>
</dbReference>
<evidence type="ECO:0000259" key="14">
    <source>
        <dbReference type="Pfam" id="PF00487"/>
    </source>
</evidence>
<keyword evidence="6" id="KW-0276">Fatty acid metabolism</keyword>
<feature type="transmembrane region" description="Helical" evidence="13">
    <location>
        <begin position="346"/>
        <end position="365"/>
    </location>
</feature>
<evidence type="ECO:0000256" key="6">
    <source>
        <dbReference type="ARBA" id="ARBA00022832"/>
    </source>
</evidence>
<evidence type="ECO:0000256" key="10">
    <source>
        <dbReference type="ARBA" id="ARBA00023098"/>
    </source>
</evidence>
<gene>
    <name evidence="15" type="primary">ADS3</name>
    <name evidence="15" type="ORF">SDJN03_21937</name>
</gene>
<organism evidence="15 16">
    <name type="scientific">Cucurbita argyrosperma subsp. sororia</name>
    <dbReference type="NCBI Taxonomy" id="37648"/>
    <lineage>
        <taxon>Eukaryota</taxon>
        <taxon>Viridiplantae</taxon>
        <taxon>Streptophyta</taxon>
        <taxon>Embryophyta</taxon>
        <taxon>Tracheophyta</taxon>
        <taxon>Spermatophyta</taxon>
        <taxon>Magnoliopsida</taxon>
        <taxon>eudicotyledons</taxon>
        <taxon>Gunneridae</taxon>
        <taxon>Pentapetalae</taxon>
        <taxon>rosids</taxon>
        <taxon>fabids</taxon>
        <taxon>Cucurbitales</taxon>
        <taxon>Cucurbitaceae</taxon>
        <taxon>Cucurbiteae</taxon>
        <taxon>Cucurbita</taxon>
    </lineage>
</organism>
<comment type="subcellular location">
    <subcellularLocation>
        <location evidence="1">Membrane</location>
        <topology evidence="1">Multi-pass membrane protein</topology>
    </subcellularLocation>
</comment>
<dbReference type="AlphaFoldDB" id="A0AAV6MJG0"/>
<keyword evidence="4" id="KW-0444">Lipid biosynthesis</keyword>
<evidence type="ECO:0000256" key="7">
    <source>
        <dbReference type="ARBA" id="ARBA00022989"/>
    </source>
</evidence>